<dbReference type="GO" id="GO:0005802">
    <property type="term" value="C:trans-Golgi network"/>
    <property type="evidence" value="ECO:0007669"/>
    <property type="project" value="TreeGrafter"/>
</dbReference>
<dbReference type="GO" id="GO:0006888">
    <property type="term" value="P:endoplasmic reticulum to Golgi vesicle-mediated transport"/>
    <property type="evidence" value="ECO:0007669"/>
    <property type="project" value="InterPro"/>
</dbReference>
<dbReference type="GO" id="GO:0000139">
    <property type="term" value="C:Golgi membrane"/>
    <property type="evidence" value="ECO:0007669"/>
    <property type="project" value="UniProtKB-SubCell"/>
</dbReference>
<evidence type="ECO:0000256" key="4">
    <source>
        <dbReference type="ARBA" id="ARBA00022989"/>
    </source>
</evidence>
<feature type="transmembrane region" description="Helical" evidence="6">
    <location>
        <begin position="144"/>
        <end position="164"/>
    </location>
</feature>
<evidence type="ECO:0000256" key="5">
    <source>
        <dbReference type="ARBA" id="ARBA00023136"/>
    </source>
</evidence>
<dbReference type="Proteomes" id="UP000807469">
    <property type="component" value="Unassembled WGS sequence"/>
</dbReference>
<reference evidence="9" key="1">
    <citation type="submission" date="2020-11" db="EMBL/GenBank/DDBJ databases">
        <authorList>
            <consortium name="DOE Joint Genome Institute"/>
            <person name="Ahrendt S."/>
            <person name="Riley R."/>
            <person name="Andreopoulos W."/>
            <person name="Labutti K."/>
            <person name="Pangilinan J."/>
            <person name="Ruiz-Duenas F.J."/>
            <person name="Barrasa J.M."/>
            <person name="Sanchez-Garcia M."/>
            <person name="Camarero S."/>
            <person name="Miyauchi S."/>
            <person name="Serrano A."/>
            <person name="Linde D."/>
            <person name="Babiker R."/>
            <person name="Drula E."/>
            <person name="Ayuso-Fernandez I."/>
            <person name="Pacheco R."/>
            <person name="Padilla G."/>
            <person name="Ferreira P."/>
            <person name="Barriuso J."/>
            <person name="Kellner H."/>
            <person name="Castanera R."/>
            <person name="Alfaro M."/>
            <person name="Ramirez L."/>
            <person name="Pisabarro A.G."/>
            <person name="Kuo A."/>
            <person name="Tritt A."/>
            <person name="Lipzen A."/>
            <person name="He G."/>
            <person name="Yan M."/>
            <person name="Ng V."/>
            <person name="Cullen D."/>
            <person name="Martin F."/>
            <person name="Rosso M.-N."/>
            <person name="Henrissat B."/>
            <person name="Hibbett D."/>
            <person name="Martinez A.T."/>
            <person name="Grigoriev I.V."/>
        </authorList>
    </citation>
    <scope>NUCLEOTIDE SEQUENCE</scope>
    <source>
        <strain evidence="9">CIRM-BRFM 674</strain>
    </source>
</reference>
<protein>
    <recommendedName>
        <fullName evidence="6">Protein YIP</fullName>
    </recommendedName>
</protein>
<dbReference type="PANTHER" id="PTHR21236">
    <property type="entry name" value="GOLGI MEMBRANE PROTEIN YIP1"/>
    <property type="match status" value="1"/>
</dbReference>
<name>A0A9P5ZB29_9AGAR</name>
<accession>A0A9P5ZB29</accession>
<proteinExistence type="inferred from homology"/>
<organism evidence="9 10">
    <name type="scientific">Pholiota conissans</name>
    <dbReference type="NCBI Taxonomy" id="109636"/>
    <lineage>
        <taxon>Eukaryota</taxon>
        <taxon>Fungi</taxon>
        <taxon>Dikarya</taxon>
        <taxon>Basidiomycota</taxon>
        <taxon>Agaricomycotina</taxon>
        <taxon>Agaricomycetes</taxon>
        <taxon>Agaricomycetidae</taxon>
        <taxon>Agaricales</taxon>
        <taxon>Agaricineae</taxon>
        <taxon>Strophariaceae</taxon>
        <taxon>Pholiota</taxon>
    </lineage>
</organism>
<dbReference type="OrthoDB" id="411251at2759"/>
<evidence type="ECO:0000256" key="1">
    <source>
        <dbReference type="ARBA" id="ARBA00004141"/>
    </source>
</evidence>
<feature type="region of interest" description="Disordered" evidence="7">
    <location>
        <begin position="1"/>
        <end position="92"/>
    </location>
</feature>
<feature type="domain" description="Yip1" evidence="8">
    <location>
        <begin position="129"/>
        <end position="276"/>
    </location>
</feature>
<evidence type="ECO:0000256" key="2">
    <source>
        <dbReference type="ARBA" id="ARBA00010596"/>
    </source>
</evidence>
<evidence type="ECO:0000313" key="9">
    <source>
        <dbReference type="EMBL" id="KAF9484399.1"/>
    </source>
</evidence>
<comment type="caution">
    <text evidence="9">The sequence shown here is derived from an EMBL/GenBank/DDBJ whole genome shotgun (WGS) entry which is preliminary data.</text>
</comment>
<keyword evidence="3 6" id="KW-0812">Transmembrane</keyword>
<evidence type="ECO:0000313" key="10">
    <source>
        <dbReference type="Proteomes" id="UP000807469"/>
    </source>
</evidence>
<dbReference type="EMBL" id="MU155144">
    <property type="protein sequence ID" value="KAF9484399.1"/>
    <property type="molecule type" value="Genomic_DNA"/>
</dbReference>
<evidence type="ECO:0000256" key="6">
    <source>
        <dbReference type="RuleBase" id="RU361264"/>
    </source>
</evidence>
<sequence length="280" mass="30380">MDPIRTPLTASSQFIQADDDDDDLDEENIPGFSHPGLAQSPTVDKGKSRATYIPDQLAPPSASNGRPMSPVVSGNIGSSAQGAARSPNRQTLGGVQIETRYSGGDTLDEPVTTTIARDLLSIYTKLVQVLYPRRSNGREVLKDWDLWGPLLLCLLLGIMLSINAPSTQSLGVFTSVIVICSLGALAVTVQAKLLGGRVSFFQGLCVLGYCIAPLDIAAIISCFVPLMWIRAPVALLCWAWSIWASVNFLDGTKIEQQRILLAVYPLLLFYFVLAWMILIQ</sequence>
<dbReference type="AlphaFoldDB" id="A0A9P5ZB29"/>
<gene>
    <name evidence="9" type="ORF">BDN70DRAFT_949589</name>
</gene>
<keyword evidence="4 6" id="KW-1133">Transmembrane helix</keyword>
<feature type="transmembrane region" description="Helical" evidence="6">
    <location>
        <begin position="201"/>
        <end position="221"/>
    </location>
</feature>
<keyword evidence="5 6" id="KW-0472">Membrane</keyword>
<evidence type="ECO:0000256" key="3">
    <source>
        <dbReference type="ARBA" id="ARBA00022692"/>
    </source>
</evidence>
<comment type="similarity">
    <text evidence="2 6">Belongs to the YIP1 family.</text>
</comment>
<dbReference type="InterPro" id="IPR006977">
    <property type="entry name" value="Yip1_dom"/>
</dbReference>
<feature type="compositionally biased region" description="Acidic residues" evidence="7">
    <location>
        <begin position="17"/>
        <end position="28"/>
    </location>
</feature>
<feature type="transmembrane region" description="Helical" evidence="6">
    <location>
        <begin position="227"/>
        <end position="249"/>
    </location>
</feature>
<evidence type="ECO:0000256" key="7">
    <source>
        <dbReference type="SAM" id="MobiDB-lite"/>
    </source>
</evidence>
<dbReference type="Pfam" id="PF04893">
    <property type="entry name" value="Yip1"/>
    <property type="match status" value="1"/>
</dbReference>
<feature type="transmembrane region" description="Helical" evidence="6">
    <location>
        <begin position="261"/>
        <end position="279"/>
    </location>
</feature>
<feature type="compositionally biased region" description="Polar residues" evidence="7">
    <location>
        <begin position="75"/>
        <end position="92"/>
    </location>
</feature>
<evidence type="ECO:0000259" key="8">
    <source>
        <dbReference type="Pfam" id="PF04893"/>
    </source>
</evidence>
<comment type="subcellular location">
    <subcellularLocation>
        <location evidence="6">Golgi apparatus membrane</location>
        <topology evidence="6">Multi-pass membrane protein</topology>
    </subcellularLocation>
    <subcellularLocation>
        <location evidence="1">Membrane</location>
        <topology evidence="1">Multi-pass membrane protein</topology>
    </subcellularLocation>
</comment>
<feature type="transmembrane region" description="Helical" evidence="6">
    <location>
        <begin position="170"/>
        <end position="189"/>
    </location>
</feature>
<dbReference type="PANTHER" id="PTHR21236:SF1">
    <property type="entry name" value="PROTEIN YIPF6"/>
    <property type="match status" value="1"/>
</dbReference>
<keyword evidence="10" id="KW-1185">Reference proteome</keyword>
<dbReference type="InterPro" id="IPR045231">
    <property type="entry name" value="Yip1/4-like"/>
</dbReference>